<dbReference type="EMBL" id="JACIIQ010000011">
    <property type="protein sequence ID" value="MBB5671337.1"/>
    <property type="molecule type" value="Genomic_DNA"/>
</dbReference>
<dbReference type="AlphaFoldDB" id="A0AB73GZX0"/>
<name>A0AB73GZX0_9XANT</name>
<dbReference type="Gene3D" id="1.20.1290.10">
    <property type="entry name" value="AhpD-like"/>
    <property type="match status" value="1"/>
</dbReference>
<proteinExistence type="predicted"/>
<organism evidence="1">
    <name type="scientific">Xanthomonas arboricola</name>
    <dbReference type="NCBI Taxonomy" id="56448"/>
    <lineage>
        <taxon>Bacteria</taxon>
        <taxon>Pseudomonadati</taxon>
        <taxon>Pseudomonadota</taxon>
        <taxon>Gammaproteobacteria</taxon>
        <taxon>Lysobacterales</taxon>
        <taxon>Lysobacteraceae</taxon>
        <taxon>Xanthomonas</taxon>
    </lineage>
</organism>
<gene>
    <name evidence="1" type="ORF">FHR65_002907</name>
</gene>
<comment type="caution">
    <text evidence="1">The sequence shown here is derived from an EMBL/GenBank/DDBJ whole genome shotgun (WGS) entry which is preliminary data.</text>
</comment>
<reference evidence="1" key="1">
    <citation type="submission" date="2020-08" db="EMBL/GenBank/DDBJ databases">
        <title>Studying the diversity of plant-associated saprophytic bacteria and their role in host health and plant-pathogen interactions.</title>
        <authorList>
            <person name="Potnis N."/>
        </authorList>
    </citation>
    <scope>NUCLEOTIDE SEQUENCE</scope>
    <source>
        <strain evidence="1">F21</strain>
    </source>
</reference>
<dbReference type="SUPFAM" id="SSF69118">
    <property type="entry name" value="AhpD-like"/>
    <property type="match status" value="1"/>
</dbReference>
<sequence>MNTLRLPYQTLSPDAYKGFGITKKALEKSSLGKPLIELVYLRVSQLNGAPSAWKCTPLRYAPAACPTPSWTAWQGGG</sequence>
<dbReference type="Proteomes" id="UP000528595">
    <property type="component" value="Unassembled WGS sequence"/>
</dbReference>
<dbReference type="RefSeq" id="WP_215825200.1">
    <property type="nucleotide sequence ID" value="NZ_JACCEJ010000001.1"/>
</dbReference>
<protein>
    <submittedName>
        <fullName evidence="1">Uncharacterized protein</fullName>
    </submittedName>
</protein>
<evidence type="ECO:0000313" key="1">
    <source>
        <dbReference type="EMBL" id="MBB5671337.1"/>
    </source>
</evidence>
<dbReference type="InterPro" id="IPR029032">
    <property type="entry name" value="AhpD-like"/>
</dbReference>
<accession>A0AB73GZX0</accession>